<dbReference type="InterPro" id="IPR056304">
    <property type="entry name" value="Lip-like_C"/>
</dbReference>
<dbReference type="EMBL" id="JAJNBZ010000003">
    <property type="protein sequence ID" value="MCE5168800.1"/>
    <property type="molecule type" value="Genomic_DNA"/>
</dbReference>
<protein>
    <recommendedName>
        <fullName evidence="3">triacylglycerol lipase</fullName>
        <ecNumber evidence="3">3.1.1.3</ecNumber>
    </recommendedName>
</protein>
<sequence length="438" mass="49203">MNRRLSLCVIFFILFYSLSNANLLNAHVQTSEFKNEFTDMSLLQDMIHGSSQNDYPIVLVHGFGGWGREEMLGFKYWGGFSDIQEDLRHYGYSVFTAAVGPVSSNWDRACELYAQIKGGTVDYGEAHSSLYNHARYGRTYEGLYPEWGEIEPDTGIPKRIHLIAHSQGGQTARLLIQLLQDGDASERDVTPEFSLSSLFSNTQESLVSSLVAIASPHDGTSLTHFIDGIAPYAQQIIGLAAAVAGNLEHPVYDFKLDQWGLKRLPEESFLSYSSRIYNSGIWRTSKDISQWDLSPDGAKEFNERARAQPHVYYFSAAAEKTFEVPFWGRHVPKLFMNPFLHPSSFFMGSYTSDIPGRVTIDHEWWQNDGLVNTISMSGPRNGSNDQIVAYSGKPQIGKWNYLGLMESWDHADTVGLGTKDTRGWYRDIADMLGSLPAD</sequence>
<gene>
    <name evidence="11" type="ORF">LQV63_05685</name>
</gene>
<feature type="signal peptide" evidence="9">
    <location>
        <begin position="1"/>
        <end position="21"/>
    </location>
</feature>
<evidence type="ECO:0000256" key="6">
    <source>
        <dbReference type="ARBA" id="ARBA00022801"/>
    </source>
</evidence>
<reference evidence="11 12" key="1">
    <citation type="submission" date="2021-11" db="EMBL/GenBank/DDBJ databases">
        <title>Draft genome sequence of Paenibacillus profundus YoMME, a new Gram-positive bacteria with exoelectrogenic properties.</title>
        <authorList>
            <person name="Hubenova Y."/>
            <person name="Hubenova E."/>
            <person name="Manasiev Y."/>
            <person name="Peykov S."/>
            <person name="Mitov M."/>
        </authorList>
    </citation>
    <scope>NUCLEOTIDE SEQUENCE [LARGE SCALE GENOMIC DNA]</scope>
    <source>
        <strain evidence="11 12">YoMME</strain>
    </source>
</reference>
<comment type="catalytic activity">
    <reaction evidence="1">
        <text>a triacylglycerol + H2O = a diacylglycerol + a fatty acid + H(+)</text>
        <dbReference type="Rhea" id="RHEA:12044"/>
        <dbReference type="ChEBI" id="CHEBI:15377"/>
        <dbReference type="ChEBI" id="CHEBI:15378"/>
        <dbReference type="ChEBI" id="CHEBI:17855"/>
        <dbReference type="ChEBI" id="CHEBI:18035"/>
        <dbReference type="ChEBI" id="CHEBI:28868"/>
        <dbReference type="EC" id="3.1.1.3"/>
    </reaction>
</comment>
<organism evidence="11 12">
    <name type="scientific">Paenibacillus profundus</name>
    <dbReference type="NCBI Taxonomy" id="1173085"/>
    <lineage>
        <taxon>Bacteria</taxon>
        <taxon>Bacillati</taxon>
        <taxon>Bacillota</taxon>
        <taxon>Bacilli</taxon>
        <taxon>Bacillales</taxon>
        <taxon>Paenibacillaceae</taxon>
        <taxon>Paenibacillus</taxon>
    </lineage>
</organism>
<dbReference type="InterPro" id="IPR029058">
    <property type="entry name" value="AB_hydrolase_fold"/>
</dbReference>
<evidence type="ECO:0000256" key="9">
    <source>
        <dbReference type="SAM" id="SignalP"/>
    </source>
</evidence>
<evidence type="ECO:0000256" key="3">
    <source>
        <dbReference type="ARBA" id="ARBA00013279"/>
    </source>
</evidence>
<keyword evidence="4" id="KW-0964">Secreted</keyword>
<comment type="caution">
    <text evidence="11">The sequence shown here is derived from an EMBL/GenBank/DDBJ whole genome shotgun (WGS) entry which is preliminary data.</text>
</comment>
<feature type="chain" id="PRO_5045091201" description="triacylglycerol lipase" evidence="9">
    <location>
        <begin position="22"/>
        <end position="438"/>
    </location>
</feature>
<keyword evidence="7" id="KW-0442">Lipid degradation</keyword>
<evidence type="ECO:0000256" key="1">
    <source>
        <dbReference type="ARBA" id="ARBA00001024"/>
    </source>
</evidence>
<keyword evidence="8" id="KW-0443">Lipid metabolism</keyword>
<dbReference type="EC" id="3.1.1.3" evidence="3"/>
<keyword evidence="12" id="KW-1185">Reference proteome</keyword>
<dbReference type="Proteomes" id="UP001199916">
    <property type="component" value="Unassembled WGS sequence"/>
</dbReference>
<proteinExistence type="predicted"/>
<evidence type="ECO:0000313" key="12">
    <source>
        <dbReference type="Proteomes" id="UP001199916"/>
    </source>
</evidence>
<evidence type="ECO:0000313" key="11">
    <source>
        <dbReference type="EMBL" id="MCE5168800.1"/>
    </source>
</evidence>
<accession>A0ABS8YA71</accession>
<name>A0ABS8YA71_9BACL</name>
<feature type="domain" description="Lipase-like C-terminal" evidence="10">
    <location>
        <begin position="53"/>
        <end position="431"/>
    </location>
</feature>
<dbReference type="Gene3D" id="3.40.50.1820">
    <property type="entry name" value="alpha/beta hydrolase"/>
    <property type="match status" value="1"/>
</dbReference>
<comment type="subcellular location">
    <subcellularLocation>
        <location evidence="2">Secreted</location>
    </subcellularLocation>
</comment>
<dbReference type="PANTHER" id="PTHR34043">
    <property type="entry name" value="ALPHA/BETA-HYDROLASES SUPERFAMILY PROTEIN"/>
    <property type="match status" value="1"/>
</dbReference>
<evidence type="ECO:0000256" key="8">
    <source>
        <dbReference type="ARBA" id="ARBA00023098"/>
    </source>
</evidence>
<evidence type="ECO:0000256" key="7">
    <source>
        <dbReference type="ARBA" id="ARBA00022963"/>
    </source>
</evidence>
<evidence type="ECO:0000259" key="10">
    <source>
        <dbReference type="Pfam" id="PF24708"/>
    </source>
</evidence>
<dbReference type="PANTHER" id="PTHR34043:SF3">
    <property type="entry name" value="ALPHA_BETA-HYDROLASES SUPERFAMILY PROTEIN"/>
    <property type="match status" value="1"/>
</dbReference>
<evidence type="ECO:0000256" key="4">
    <source>
        <dbReference type="ARBA" id="ARBA00022525"/>
    </source>
</evidence>
<dbReference type="Pfam" id="PF24708">
    <property type="entry name" value="Lip_C"/>
    <property type="match status" value="1"/>
</dbReference>
<dbReference type="SUPFAM" id="SSF53474">
    <property type="entry name" value="alpha/beta-Hydrolases"/>
    <property type="match status" value="1"/>
</dbReference>
<dbReference type="RefSeq" id="WP_233695976.1">
    <property type="nucleotide sequence ID" value="NZ_JAJNBZ010000003.1"/>
</dbReference>
<keyword evidence="5 9" id="KW-0732">Signal</keyword>
<evidence type="ECO:0000256" key="2">
    <source>
        <dbReference type="ARBA" id="ARBA00004613"/>
    </source>
</evidence>
<keyword evidence="6" id="KW-0378">Hydrolase</keyword>
<evidence type="ECO:0000256" key="5">
    <source>
        <dbReference type="ARBA" id="ARBA00022729"/>
    </source>
</evidence>